<dbReference type="GO" id="GO:0051539">
    <property type="term" value="F:4 iron, 4 sulfur cluster binding"/>
    <property type="evidence" value="ECO:0007669"/>
    <property type="project" value="UniProtKB-KW"/>
</dbReference>
<dbReference type="FunFam" id="3.40.50.12160:FF:000003">
    <property type="entry name" value="CDK5 regulatory subunit-associated protein 1"/>
    <property type="match status" value="1"/>
</dbReference>
<dbReference type="PANTHER" id="PTHR43020">
    <property type="entry name" value="CDK5 REGULATORY SUBUNIT-ASSOCIATED PROTEIN 1"/>
    <property type="match status" value="1"/>
</dbReference>
<dbReference type="PROSITE" id="PS01278">
    <property type="entry name" value="MTTASE_RADICAL"/>
    <property type="match status" value="1"/>
</dbReference>
<evidence type="ECO:0000313" key="14">
    <source>
        <dbReference type="Proteomes" id="UP000317369"/>
    </source>
</evidence>
<evidence type="ECO:0000259" key="11">
    <source>
        <dbReference type="PROSITE" id="PS51449"/>
    </source>
</evidence>
<keyword evidence="3" id="KW-0004">4Fe-4S</keyword>
<keyword evidence="5" id="KW-0949">S-adenosyl-L-methionine</keyword>
<proteinExistence type="predicted"/>
<dbReference type="PROSITE" id="PS50926">
    <property type="entry name" value="TRAM"/>
    <property type="match status" value="1"/>
</dbReference>
<dbReference type="InterPro" id="IPR020612">
    <property type="entry name" value="Methylthiotransferase_CS"/>
</dbReference>
<dbReference type="GO" id="GO:0035597">
    <property type="term" value="F:tRNA-2-methylthio-N(6)-dimethylallyladenosine(37) synthase activity"/>
    <property type="evidence" value="ECO:0007669"/>
    <property type="project" value="UniProtKB-EC"/>
</dbReference>
<evidence type="ECO:0000256" key="2">
    <source>
        <dbReference type="ARBA" id="ARBA00003234"/>
    </source>
</evidence>
<evidence type="ECO:0000259" key="10">
    <source>
        <dbReference type="PROSITE" id="PS50926"/>
    </source>
</evidence>
<keyword evidence="6" id="KW-0479">Metal-binding</keyword>
<dbReference type="Pfam" id="PF00919">
    <property type="entry name" value="UPF0004"/>
    <property type="match status" value="1"/>
</dbReference>
<dbReference type="Gene3D" id="3.80.30.20">
    <property type="entry name" value="tm_1862 like domain"/>
    <property type="match status" value="1"/>
</dbReference>
<dbReference type="KEGG" id="pcor:KS4_24180"/>
<evidence type="ECO:0000259" key="12">
    <source>
        <dbReference type="PROSITE" id="PS51918"/>
    </source>
</evidence>
<evidence type="ECO:0000313" key="13">
    <source>
        <dbReference type="EMBL" id="QDU34350.1"/>
    </source>
</evidence>
<dbReference type="GO" id="GO:0005829">
    <property type="term" value="C:cytosol"/>
    <property type="evidence" value="ECO:0007669"/>
    <property type="project" value="TreeGrafter"/>
</dbReference>
<dbReference type="SUPFAM" id="SSF102114">
    <property type="entry name" value="Radical SAM enzymes"/>
    <property type="match status" value="1"/>
</dbReference>
<dbReference type="Pfam" id="PF04055">
    <property type="entry name" value="Radical_SAM"/>
    <property type="match status" value="1"/>
</dbReference>
<organism evidence="13 14">
    <name type="scientific">Poriferisphaera corsica</name>
    <dbReference type="NCBI Taxonomy" id="2528020"/>
    <lineage>
        <taxon>Bacteria</taxon>
        <taxon>Pseudomonadati</taxon>
        <taxon>Planctomycetota</taxon>
        <taxon>Phycisphaerae</taxon>
        <taxon>Phycisphaerales</taxon>
        <taxon>Phycisphaeraceae</taxon>
        <taxon>Poriferisphaera</taxon>
    </lineage>
</organism>
<dbReference type="InterPro" id="IPR023404">
    <property type="entry name" value="rSAM_horseshoe"/>
</dbReference>
<comment type="function">
    <text evidence="2">Catalyzes the methylthiolation of N6-(dimethylallyl)adenosine (i(6)A), leading to the formation of 2-methylthio-N6-(dimethylallyl)adenosine (ms(2)i(6)A) at position 37 in tRNAs that read codons beginning with uridine.</text>
</comment>
<gene>
    <name evidence="13" type="primary">miaB</name>
    <name evidence="13" type="ORF">KS4_24180</name>
</gene>
<dbReference type="SFLD" id="SFLDS00029">
    <property type="entry name" value="Radical_SAM"/>
    <property type="match status" value="1"/>
</dbReference>
<dbReference type="Proteomes" id="UP000317369">
    <property type="component" value="Chromosome"/>
</dbReference>
<keyword evidence="4 13" id="KW-0808">Transferase</keyword>
<dbReference type="InterPro" id="IPR058240">
    <property type="entry name" value="rSAM_sf"/>
</dbReference>
<evidence type="ECO:0000256" key="4">
    <source>
        <dbReference type="ARBA" id="ARBA00022679"/>
    </source>
</evidence>
<evidence type="ECO:0000256" key="8">
    <source>
        <dbReference type="ARBA" id="ARBA00023014"/>
    </source>
</evidence>
<keyword evidence="8" id="KW-0411">Iron-sulfur</keyword>
<evidence type="ECO:0000256" key="1">
    <source>
        <dbReference type="ARBA" id="ARBA00001966"/>
    </source>
</evidence>
<dbReference type="GO" id="GO:0046872">
    <property type="term" value="F:metal ion binding"/>
    <property type="evidence" value="ECO:0007669"/>
    <property type="project" value="UniProtKB-KW"/>
</dbReference>
<dbReference type="CDD" id="cd01335">
    <property type="entry name" value="Radical_SAM"/>
    <property type="match status" value="1"/>
</dbReference>
<feature type="domain" description="Radical SAM core" evidence="12">
    <location>
        <begin position="173"/>
        <end position="437"/>
    </location>
</feature>
<dbReference type="SFLD" id="SFLDF00273">
    <property type="entry name" value="(dimethylallyl)adenosine_tRNA"/>
    <property type="match status" value="1"/>
</dbReference>
<dbReference type="PROSITE" id="PS51918">
    <property type="entry name" value="RADICAL_SAM"/>
    <property type="match status" value="1"/>
</dbReference>
<dbReference type="EC" id="2.8.4.3" evidence="9"/>
<evidence type="ECO:0000256" key="9">
    <source>
        <dbReference type="ARBA" id="ARBA00033765"/>
    </source>
</evidence>
<feature type="domain" description="MTTase N-terminal" evidence="11">
    <location>
        <begin position="11"/>
        <end position="127"/>
    </location>
</feature>
<dbReference type="InterPro" id="IPR007197">
    <property type="entry name" value="rSAM"/>
</dbReference>
<reference evidence="13 14" key="1">
    <citation type="submission" date="2019-02" db="EMBL/GenBank/DDBJ databases">
        <title>Deep-cultivation of Planctomycetes and their phenomic and genomic characterization uncovers novel biology.</title>
        <authorList>
            <person name="Wiegand S."/>
            <person name="Jogler M."/>
            <person name="Boedeker C."/>
            <person name="Pinto D."/>
            <person name="Vollmers J."/>
            <person name="Rivas-Marin E."/>
            <person name="Kohn T."/>
            <person name="Peeters S.H."/>
            <person name="Heuer A."/>
            <person name="Rast P."/>
            <person name="Oberbeckmann S."/>
            <person name="Bunk B."/>
            <person name="Jeske O."/>
            <person name="Meyerdierks A."/>
            <person name="Storesund J.E."/>
            <person name="Kallscheuer N."/>
            <person name="Luecker S."/>
            <person name="Lage O.M."/>
            <person name="Pohl T."/>
            <person name="Merkel B.J."/>
            <person name="Hornburger P."/>
            <person name="Mueller R.-W."/>
            <person name="Bruemmer F."/>
            <person name="Labrenz M."/>
            <person name="Spormann A.M."/>
            <person name="Op den Camp H."/>
            <person name="Overmann J."/>
            <person name="Amann R."/>
            <person name="Jetten M.S.M."/>
            <person name="Mascher T."/>
            <person name="Medema M.H."/>
            <person name="Devos D.P."/>
            <person name="Kaster A.-K."/>
            <person name="Ovreas L."/>
            <person name="Rohde M."/>
            <person name="Galperin M.Y."/>
            <person name="Jogler C."/>
        </authorList>
    </citation>
    <scope>NUCLEOTIDE SEQUENCE [LARGE SCALE GENOMIC DNA]</scope>
    <source>
        <strain evidence="13 14">KS4</strain>
    </source>
</reference>
<dbReference type="PROSITE" id="PS51449">
    <property type="entry name" value="MTTASE_N"/>
    <property type="match status" value="1"/>
</dbReference>
<evidence type="ECO:0000256" key="7">
    <source>
        <dbReference type="ARBA" id="ARBA00023004"/>
    </source>
</evidence>
<evidence type="ECO:0000256" key="5">
    <source>
        <dbReference type="ARBA" id="ARBA00022691"/>
    </source>
</evidence>
<accession>A0A517YVV8</accession>
<evidence type="ECO:0000256" key="6">
    <source>
        <dbReference type="ARBA" id="ARBA00022723"/>
    </source>
</evidence>
<dbReference type="Pfam" id="PF01938">
    <property type="entry name" value="TRAM"/>
    <property type="match status" value="1"/>
</dbReference>
<dbReference type="InterPro" id="IPR006638">
    <property type="entry name" value="Elp3/MiaA/NifB-like_rSAM"/>
</dbReference>
<dbReference type="SMART" id="SM00729">
    <property type="entry name" value="Elp3"/>
    <property type="match status" value="1"/>
</dbReference>
<dbReference type="InterPro" id="IPR002792">
    <property type="entry name" value="TRAM_dom"/>
</dbReference>
<keyword evidence="7" id="KW-0408">Iron</keyword>
<dbReference type="NCBIfam" id="TIGR00089">
    <property type="entry name" value="MiaB/RimO family radical SAM methylthiotransferase"/>
    <property type="match status" value="1"/>
</dbReference>
<dbReference type="SFLD" id="SFLDG01082">
    <property type="entry name" value="B12-binding_domain_containing"/>
    <property type="match status" value="1"/>
</dbReference>
<dbReference type="InterPro" id="IPR005839">
    <property type="entry name" value="Methylthiotransferase"/>
</dbReference>
<dbReference type="InterPro" id="IPR013848">
    <property type="entry name" value="Methylthiotransferase_N"/>
</dbReference>
<sequence>MTATPEMTDTKTVYLKTFGCQMNVLDSDLVQGQLEAMGYRFVDEWETADVILYNTCSVREHAENKVWSRVGELKSHKTKNPHVILGILGCMAERDGKDMVRKHPQVDLLCGPGELDQVPLLIDNAMKTNLEDRGGVRNAKIALQGNTHRRSATYSAAADTLENLDLSRSFSASNHGGAAYVRITRGCNKFCTYCVVPNTRGREVHRHPDHIFEECKKLVEQGVREITLLGQTVNHYHYDVNETVTIEGVHQPQVGQILSPNRGTGGPSPVFSDGVVSFADLLARIHDDIPELERLRFITSLPRDFGNDILQVIKDRPRICRYLHLPVQSGSNRLLKLMNRGYTVEEFKDLIDRVREYLPDAELATDIIVGFPTETDEDQAETAELLRYCRFKNSFIFKYSPRPDTVAITRFDDDVANDVKKFRNNELLGIQAEISQEIHDGYVGKTVPVFVESVSMKTKKAAGNLADTSVTLGWAPEVAKEVTQLAGRTTGDLIVCFDGSADLIGQTIDVEIEKAAPLTLFGKLAEVAKTCE</sequence>
<dbReference type="AlphaFoldDB" id="A0A517YVV8"/>
<dbReference type="PANTHER" id="PTHR43020:SF2">
    <property type="entry name" value="MITOCHONDRIAL TRNA METHYLTHIOTRANSFERASE CDK5RAP1"/>
    <property type="match status" value="1"/>
</dbReference>
<comment type="cofactor">
    <cofactor evidence="1">
        <name>[4Fe-4S] cluster</name>
        <dbReference type="ChEBI" id="CHEBI:49883"/>
    </cofactor>
</comment>
<dbReference type="SFLD" id="SFLDG01061">
    <property type="entry name" value="methylthiotransferase"/>
    <property type="match status" value="1"/>
</dbReference>
<evidence type="ECO:0000256" key="3">
    <source>
        <dbReference type="ARBA" id="ARBA00022485"/>
    </source>
</evidence>
<protein>
    <recommendedName>
        <fullName evidence="9">tRNA-2-methylthio-N(6)-dimethylallyladenosine synthase</fullName>
        <ecNumber evidence="9">2.8.4.3</ecNumber>
    </recommendedName>
</protein>
<keyword evidence="14" id="KW-1185">Reference proteome</keyword>
<name>A0A517YVV8_9BACT</name>
<dbReference type="InterPro" id="IPR006463">
    <property type="entry name" value="MiaB_methiolase"/>
</dbReference>
<feature type="domain" description="TRAM" evidence="10">
    <location>
        <begin position="440"/>
        <end position="526"/>
    </location>
</feature>
<dbReference type="EMBL" id="CP036425">
    <property type="protein sequence ID" value="QDU34350.1"/>
    <property type="molecule type" value="Genomic_DNA"/>
</dbReference>
<dbReference type="InterPro" id="IPR038135">
    <property type="entry name" value="Methylthiotransferase_N_sf"/>
</dbReference>
<dbReference type="Gene3D" id="3.40.50.12160">
    <property type="entry name" value="Methylthiotransferase, N-terminal domain"/>
    <property type="match status" value="1"/>
</dbReference>